<dbReference type="PANTHER" id="PTHR11132">
    <property type="entry name" value="SOLUTE CARRIER FAMILY 35"/>
    <property type="match status" value="1"/>
</dbReference>
<evidence type="ECO:0000256" key="5">
    <source>
        <dbReference type="SAM" id="Phobius"/>
    </source>
</evidence>
<keyword evidence="4 5" id="KW-0472">Membrane</keyword>
<dbReference type="EMBL" id="JADDUC010000094">
    <property type="protein sequence ID" value="KAG0119097.1"/>
    <property type="molecule type" value="Genomic_DNA"/>
</dbReference>
<dbReference type="GO" id="GO:0016020">
    <property type="term" value="C:membrane"/>
    <property type="evidence" value="ECO:0007669"/>
    <property type="project" value="UniProtKB-SubCell"/>
</dbReference>
<feature type="transmembrane region" description="Helical" evidence="5">
    <location>
        <begin position="110"/>
        <end position="133"/>
    </location>
</feature>
<evidence type="ECO:0000256" key="1">
    <source>
        <dbReference type="ARBA" id="ARBA00004141"/>
    </source>
</evidence>
<organism evidence="7">
    <name type="scientific">Lamprotornis superbus</name>
    <dbReference type="NCBI Taxonomy" id="245042"/>
    <lineage>
        <taxon>Eukaryota</taxon>
        <taxon>Metazoa</taxon>
        <taxon>Chordata</taxon>
        <taxon>Craniata</taxon>
        <taxon>Vertebrata</taxon>
        <taxon>Euteleostomi</taxon>
        <taxon>Archelosauria</taxon>
        <taxon>Archosauria</taxon>
        <taxon>Dinosauria</taxon>
        <taxon>Saurischia</taxon>
        <taxon>Theropoda</taxon>
        <taxon>Coelurosauria</taxon>
        <taxon>Aves</taxon>
        <taxon>Neognathae</taxon>
        <taxon>Neoaves</taxon>
        <taxon>Telluraves</taxon>
        <taxon>Australaves</taxon>
        <taxon>Passeriformes</taxon>
        <taxon>Sturnidae</taxon>
        <taxon>Lamprotornis</taxon>
    </lineage>
</organism>
<dbReference type="InterPro" id="IPR050186">
    <property type="entry name" value="TPT_transporter"/>
</dbReference>
<feature type="transmembrane region" description="Helical" evidence="5">
    <location>
        <begin position="51"/>
        <end position="70"/>
    </location>
</feature>
<feature type="transmembrane region" description="Helical" evidence="5">
    <location>
        <begin position="165"/>
        <end position="185"/>
    </location>
</feature>
<comment type="caution">
    <text evidence="7">The sequence shown here is derived from an EMBL/GenBank/DDBJ whole genome shotgun (WGS) entry which is preliminary data.</text>
</comment>
<dbReference type="Proteomes" id="UP000618051">
    <property type="component" value="Unassembled WGS sequence"/>
</dbReference>
<name>A0A835NNW1_9PASS</name>
<evidence type="ECO:0000313" key="9">
    <source>
        <dbReference type="Proteomes" id="UP000618051"/>
    </source>
</evidence>
<keyword evidence="2 5" id="KW-0812">Transmembrane</keyword>
<keyword evidence="9" id="KW-1185">Reference proteome</keyword>
<dbReference type="AlphaFoldDB" id="A0A835NNW1"/>
<feature type="transmembrane region" description="Helical" evidence="5">
    <location>
        <begin position="140"/>
        <end position="159"/>
    </location>
</feature>
<evidence type="ECO:0000256" key="3">
    <source>
        <dbReference type="ARBA" id="ARBA00022989"/>
    </source>
</evidence>
<feature type="transmembrane region" description="Helical" evidence="5">
    <location>
        <begin position="229"/>
        <end position="247"/>
    </location>
</feature>
<feature type="transmembrane region" description="Helical" evidence="5">
    <location>
        <begin position="197"/>
        <end position="217"/>
    </location>
</feature>
<evidence type="ECO:0000256" key="2">
    <source>
        <dbReference type="ARBA" id="ARBA00022692"/>
    </source>
</evidence>
<reference evidence="7" key="1">
    <citation type="submission" date="2020-10" db="EMBL/GenBank/DDBJ databases">
        <title>Feather gene expression reveals the developmental basis of iridescence in African starlings.</title>
        <authorList>
            <person name="Rubenstein D.R."/>
        </authorList>
    </citation>
    <scope>NUCLEOTIDE SEQUENCE</scope>
    <source>
        <strain evidence="7">SS15</strain>
        <tissue evidence="7">Liver</tissue>
    </source>
</reference>
<gene>
    <name evidence="8" type="ORF">IHE44_0011335</name>
    <name evidence="7" type="ORF">IHE44_014896</name>
</gene>
<protein>
    <recommendedName>
        <fullName evidence="6">Sugar phosphate transporter domain-containing protein</fullName>
    </recommendedName>
</protein>
<reference evidence="8" key="3">
    <citation type="submission" date="2022-01" db="EMBL/GenBank/DDBJ databases">
        <authorList>
            <person name="Rubenstein D.R."/>
        </authorList>
    </citation>
    <scope>NUCLEOTIDE SEQUENCE</scope>
    <source>
        <strain evidence="8">SS15</strain>
        <tissue evidence="8">Liver</tissue>
    </source>
</reference>
<feature type="transmembrane region" description="Helical" evidence="5">
    <location>
        <begin position="26"/>
        <end position="44"/>
    </location>
</feature>
<evidence type="ECO:0000313" key="7">
    <source>
        <dbReference type="EMBL" id="KAG0119097.1"/>
    </source>
</evidence>
<evidence type="ECO:0000259" key="6">
    <source>
        <dbReference type="Pfam" id="PF03151"/>
    </source>
</evidence>
<evidence type="ECO:0000256" key="4">
    <source>
        <dbReference type="ARBA" id="ARBA00023136"/>
    </source>
</evidence>
<keyword evidence="3 5" id="KW-1133">Transmembrane helix</keyword>
<accession>A0A835NNW1</accession>
<dbReference type="OrthoDB" id="417037at2759"/>
<proteinExistence type="predicted"/>
<feature type="domain" description="Sugar phosphate transporter" evidence="6">
    <location>
        <begin position="26"/>
        <end position="249"/>
    </location>
</feature>
<reference evidence="8 9" key="2">
    <citation type="journal article" date="2021" name="J. Hered.">
        <title>Feather Gene Expression Elucidates the Developmental Basis of Plumage Iridescence in African Starlings.</title>
        <authorList>
            <person name="Rubenstein D.R."/>
            <person name="Corvelo A."/>
            <person name="MacManes M.D."/>
            <person name="Maia R."/>
            <person name="Narzisi G."/>
            <person name="Rousaki A."/>
            <person name="Vandenabeele P."/>
            <person name="Shawkey M.D."/>
            <person name="Solomon J."/>
        </authorList>
    </citation>
    <scope>NUCLEOTIDE SEQUENCE [LARGE SCALE GENOMIC DNA]</scope>
    <source>
        <strain evidence="8">SS15</strain>
    </source>
</reference>
<dbReference type="EMBL" id="JADDUC020000004">
    <property type="protein sequence ID" value="KAI1239897.1"/>
    <property type="molecule type" value="Genomic_DNA"/>
</dbReference>
<dbReference type="InterPro" id="IPR004853">
    <property type="entry name" value="Sugar_P_trans_dom"/>
</dbReference>
<comment type="subcellular location">
    <subcellularLocation>
        <location evidence="1">Membrane</location>
        <topology evidence="1">Multi-pass membrane protein</topology>
    </subcellularLocation>
</comment>
<dbReference type="Pfam" id="PF03151">
    <property type="entry name" value="TPT"/>
    <property type="match status" value="1"/>
</dbReference>
<sequence length="797" mass="87840">MSAGQAAEEEADAAAESPALPRVLSALFYGASSFLIVLVNKALLSAYSFPSPMFLGIGQMTATILILYVSKLNKIVHFPDFDKSIPVKLFPLPLIYVGNHLTGLSSTGKLSLPMFTVLRKFAIPLTLLLEIIILGKRYPLNIIVSVFTIILGAFIAAGSDLSFNLEGYIFVLLNDIFTAANGVYTKQKIDPKELGKYGVLFYNACFMVIPTVIISFSTGDFQQATHFQHWTNFLFVFQFILSCVLGWDYRSQKNTDPENVEHLEVMLNFLGPLEEFIKCYPLFRFLLMYSTVLCSHYNSPLTTTVVGAIKNISIAYIGMFIGGDYVFSVLNFVGLNICMAGGLRYSFLTLRGNNKPAQPGDEENALPVSKISSSHILSVTTSLQRSGATMYKHGSSFFRSSLPPLFQLLNPNSAMRQGTFPEGKIKTDLVCFYFSGIAQILNLLCHVAHEVLKIMKIKVGMWKLVSQQSLRSSSTGLLGNKTSSASSLGSHFPLKWEMITGAGDEIGKAYSSRIRSSGRLQEEDLYAVCAATAVQNPCSSTFLFTHVQLTLVNNFISKTGAMILSQTLPKNLMGMGSLRKTGENHSLFVLHLFCTWGCQTDHKGIVMLGSVCSCRIPAIASIFVDLQASLTSSSVIRVIQGAGRLSFHSALLCPLLLILPAPRNNQAINNVCCVLLIPKGHFGLLKRNVMACIFKDCHKYLSQRGRDIRNVGNWFLALSFAELLQFSEELSLDNSSVSVRVVLFFNILVYSQKRQRKAIWSTCLLAGSAVCSHTVLYRQGVAEKVQMACLIPIFMLL</sequence>
<evidence type="ECO:0000313" key="8">
    <source>
        <dbReference type="EMBL" id="KAI1239897.1"/>
    </source>
</evidence>